<evidence type="ECO:0000313" key="1">
    <source>
        <dbReference type="EMBL" id="OLR90546.1"/>
    </source>
</evidence>
<dbReference type="RefSeq" id="WP_075977220.1">
    <property type="nucleotide sequence ID" value="NZ_MKQR01000026.1"/>
</dbReference>
<dbReference type="Proteomes" id="UP000186040">
    <property type="component" value="Unassembled WGS sequence"/>
</dbReference>
<sequence length="236" mass="23964">MTSPGPVPLPSTVDRLAAALAGSAPEVRTIPVRADLADLFPWGGLRRGGTVAVHGAALLLALLAEPTRAGSWAAVVGLPALGLVAAEEAGVRTDRVALVPSPGGDVGAVVAALLDGFDLVAVSASRVAEALARKLSARARSRGAVLLPLGGWPAAEVELRVDGDRWWGLGEGHGHLRGREVRVSATGRGAAARPVVRTVTLQGEPPPSRLTRPVFEHMFDPSTGVGPAEVRGGGAG</sequence>
<comment type="caution">
    <text evidence="1">The sequence shown here is derived from an EMBL/GenBank/DDBJ whole genome shotgun (WGS) entry which is preliminary data.</text>
</comment>
<organism evidence="1 2">
    <name type="scientific">Actinokineospora bangkokensis</name>
    <dbReference type="NCBI Taxonomy" id="1193682"/>
    <lineage>
        <taxon>Bacteria</taxon>
        <taxon>Bacillati</taxon>
        <taxon>Actinomycetota</taxon>
        <taxon>Actinomycetes</taxon>
        <taxon>Pseudonocardiales</taxon>
        <taxon>Pseudonocardiaceae</taxon>
        <taxon>Actinokineospora</taxon>
    </lineage>
</organism>
<evidence type="ECO:0000313" key="2">
    <source>
        <dbReference type="Proteomes" id="UP000186040"/>
    </source>
</evidence>
<protein>
    <recommendedName>
        <fullName evidence="3">Protein ImuA</fullName>
    </recommendedName>
</protein>
<reference evidence="1 2" key="1">
    <citation type="submission" date="2016-10" db="EMBL/GenBank/DDBJ databases">
        <title>The Draft Genome Sequence of Actinokineospora bangkokensis 44EHWT reveals the biosynthetic pathway of antifungal compounds Thailandins with unusual extender unit butylmalonyl-CoA.</title>
        <authorList>
            <person name="Greule A."/>
            <person name="Intra B."/>
            <person name="Flemming S."/>
            <person name="Rommel M.G."/>
            <person name="Panbangred W."/>
            <person name="Bechthold A."/>
        </authorList>
    </citation>
    <scope>NUCLEOTIDE SEQUENCE [LARGE SCALE GENOMIC DNA]</scope>
    <source>
        <strain evidence="1 2">44EHW</strain>
    </source>
</reference>
<name>A0A1Q9LET6_9PSEU</name>
<dbReference type="OrthoDB" id="3873597at2"/>
<evidence type="ECO:0008006" key="3">
    <source>
        <dbReference type="Google" id="ProtNLM"/>
    </source>
</evidence>
<dbReference type="STRING" id="1193682.BJP25_28370"/>
<dbReference type="EMBL" id="MKQR01000026">
    <property type="protein sequence ID" value="OLR90546.1"/>
    <property type="molecule type" value="Genomic_DNA"/>
</dbReference>
<dbReference type="AlphaFoldDB" id="A0A1Q9LET6"/>
<gene>
    <name evidence="1" type="ORF">BJP25_28370</name>
</gene>
<keyword evidence="2" id="KW-1185">Reference proteome</keyword>
<accession>A0A1Q9LET6</accession>
<proteinExistence type="predicted"/>